<reference evidence="1" key="1">
    <citation type="journal article" date="2014" name="Int. J. Syst. Evol. Microbiol.">
        <title>Complete genome sequence of Corynebacterium casei LMG S-19264T (=DSM 44701T), isolated from a smear-ripened cheese.</title>
        <authorList>
            <consortium name="US DOE Joint Genome Institute (JGI-PGF)"/>
            <person name="Walter F."/>
            <person name="Albersmeier A."/>
            <person name="Kalinowski J."/>
            <person name="Ruckert C."/>
        </authorList>
    </citation>
    <scope>NUCLEOTIDE SEQUENCE</scope>
    <source>
        <strain evidence="1">KCTC 42650</strain>
    </source>
</reference>
<evidence type="ECO:0000313" key="1">
    <source>
        <dbReference type="EMBL" id="GHF33138.1"/>
    </source>
</evidence>
<organism evidence="1 2">
    <name type="scientific">Seohaeicola zhoushanensis</name>
    <dbReference type="NCBI Taxonomy" id="1569283"/>
    <lineage>
        <taxon>Bacteria</taxon>
        <taxon>Pseudomonadati</taxon>
        <taxon>Pseudomonadota</taxon>
        <taxon>Alphaproteobacteria</taxon>
        <taxon>Rhodobacterales</taxon>
        <taxon>Roseobacteraceae</taxon>
        <taxon>Seohaeicola</taxon>
    </lineage>
</organism>
<dbReference type="EMBL" id="BNCJ01000001">
    <property type="protein sequence ID" value="GHF33138.1"/>
    <property type="molecule type" value="Genomic_DNA"/>
</dbReference>
<sequence length="72" mass="7913">MRQYISQADAKDLGKTARLGVAHWLALGVDPGHYGAISTQFARNILGCDAGFFLLILKPLSVHLRKVGTRDY</sequence>
<accession>A0A8J3M4M4</accession>
<dbReference type="AlphaFoldDB" id="A0A8J3M4M4"/>
<proteinExistence type="predicted"/>
<dbReference type="Proteomes" id="UP000626220">
    <property type="component" value="Unassembled WGS sequence"/>
</dbReference>
<protein>
    <submittedName>
        <fullName evidence="1">Uncharacterized protein</fullName>
    </submittedName>
</protein>
<name>A0A8J3M4M4_9RHOB</name>
<gene>
    <name evidence="1" type="ORF">GCM10017056_00680</name>
</gene>
<comment type="caution">
    <text evidence="1">The sequence shown here is derived from an EMBL/GenBank/DDBJ whole genome shotgun (WGS) entry which is preliminary data.</text>
</comment>
<keyword evidence="2" id="KW-1185">Reference proteome</keyword>
<evidence type="ECO:0000313" key="2">
    <source>
        <dbReference type="Proteomes" id="UP000626220"/>
    </source>
</evidence>
<reference evidence="1" key="2">
    <citation type="submission" date="2020-09" db="EMBL/GenBank/DDBJ databases">
        <authorList>
            <person name="Sun Q."/>
            <person name="Kim S."/>
        </authorList>
    </citation>
    <scope>NUCLEOTIDE SEQUENCE</scope>
    <source>
        <strain evidence="1">KCTC 42650</strain>
    </source>
</reference>